<comment type="caution">
    <text evidence="2">The sequence shown here is derived from an EMBL/GenBank/DDBJ whole genome shotgun (WGS) entry which is preliminary data.</text>
</comment>
<evidence type="ECO:0008006" key="4">
    <source>
        <dbReference type="Google" id="ProtNLM"/>
    </source>
</evidence>
<reference evidence="3" key="1">
    <citation type="journal article" date="2019" name="Int. J. Syst. Evol. Microbiol.">
        <title>The Global Catalogue of Microorganisms (GCM) 10K type strain sequencing project: providing services to taxonomists for standard genome sequencing and annotation.</title>
        <authorList>
            <consortium name="The Broad Institute Genomics Platform"/>
            <consortium name="The Broad Institute Genome Sequencing Center for Infectious Disease"/>
            <person name="Wu L."/>
            <person name="Ma J."/>
        </authorList>
    </citation>
    <scope>NUCLEOTIDE SEQUENCE [LARGE SCALE GENOMIC DNA]</scope>
    <source>
        <strain evidence="3">NBRC 110044</strain>
    </source>
</reference>
<keyword evidence="1" id="KW-0812">Transmembrane</keyword>
<dbReference type="EMBL" id="BSOG01000001">
    <property type="protein sequence ID" value="GLR12366.1"/>
    <property type="molecule type" value="Genomic_DNA"/>
</dbReference>
<dbReference type="Proteomes" id="UP001156706">
    <property type="component" value="Unassembled WGS sequence"/>
</dbReference>
<keyword evidence="1" id="KW-1133">Transmembrane helix</keyword>
<feature type="transmembrane region" description="Helical" evidence="1">
    <location>
        <begin position="70"/>
        <end position="88"/>
    </location>
</feature>
<keyword evidence="3" id="KW-1185">Reference proteome</keyword>
<evidence type="ECO:0000313" key="2">
    <source>
        <dbReference type="EMBL" id="GLR12366.1"/>
    </source>
</evidence>
<name>A0ABQ5YBP8_9NEIS</name>
<gene>
    <name evidence="2" type="ORF">GCM10007907_11560</name>
</gene>
<proteinExistence type="predicted"/>
<accession>A0ABQ5YBP8</accession>
<feature type="transmembrane region" description="Helical" evidence="1">
    <location>
        <begin position="100"/>
        <end position="119"/>
    </location>
</feature>
<evidence type="ECO:0000313" key="3">
    <source>
        <dbReference type="Proteomes" id="UP001156706"/>
    </source>
</evidence>
<protein>
    <recommendedName>
        <fullName evidence="4">DUF2335 domain-containing protein</fullName>
    </recommendedName>
</protein>
<keyword evidence="1" id="KW-0472">Membrane</keyword>
<dbReference type="RefSeq" id="WP_284195492.1">
    <property type="nucleotide sequence ID" value="NZ_BSOG01000001.1"/>
</dbReference>
<sequence length="124" mass="13077">MTPIKPEMATDEALDAMLHATAGPFDLADDGFSQIVMAQVYNSPLPSVPAAQALAVAQQRLARQRRQSRWTLGGAVVGTLIALGLMQLSGGESLGSWQGWGMTVLVLVGTSGLLAAVMLKGEWR</sequence>
<organism evidence="2 3">
    <name type="scientific">Chitinimonas prasina</name>
    <dbReference type="NCBI Taxonomy" id="1434937"/>
    <lineage>
        <taxon>Bacteria</taxon>
        <taxon>Pseudomonadati</taxon>
        <taxon>Pseudomonadota</taxon>
        <taxon>Betaproteobacteria</taxon>
        <taxon>Neisseriales</taxon>
        <taxon>Chitinibacteraceae</taxon>
        <taxon>Chitinimonas</taxon>
    </lineage>
</organism>
<evidence type="ECO:0000256" key="1">
    <source>
        <dbReference type="SAM" id="Phobius"/>
    </source>
</evidence>